<feature type="transmembrane region" description="Helical" evidence="7">
    <location>
        <begin position="374"/>
        <end position="399"/>
    </location>
</feature>
<evidence type="ECO:0000256" key="4">
    <source>
        <dbReference type="ARBA" id="ARBA00022989"/>
    </source>
</evidence>
<dbReference type="Proteomes" id="UP000239187">
    <property type="component" value="Chromosome"/>
</dbReference>
<dbReference type="Gene3D" id="3.60.15.10">
    <property type="entry name" value="Ribonuclease Z/Hydroxyacylglutathione hydrolase-like"/>
    <property type="match status" value="1"/>
</dbReference>
<dbReference type="EMBL" id="CP024915">
    <property type="protein sequence ID" value="AUZ88882.1"/>
    <property type="molecule type" value="Genomic_DNA"/>
</dbReference>
<sequence length="778" mass="79802">MLSCLVVIVPGRRRAWALLPGQALAPAAALSLVLLSAGGSLARAEAGPVDEALDGGVPFTAVLRITGEPSSLGPGAFGGGKRYLVDAEVLGGVLRGAPFVAATPVVVLGPGGWAGVGTGDTVRVLGTAEPADRVGRAAAIFLPASSPAIEEARGWLGYTDHLRTRFRDLALADSRDRGLLPGMALGDRTGLAPDLEEAMRRTGLTHLTAVSGANCSYVVAFAFLGLRVLRLPWLPAGVGAVVSLVAFVLLVRPEPSVLRAAVMGAVGVAAVLSGRGRVSLTLLMVSVIVLLAVDPWLSVSFAFVLSVAATLGLVTAGPTVVDTLGLMMPRPAAQLLAIPLAAQLFCTPILVLIQPALPVYSLPANVLVSPVVPAITLVGMAAVVALVAGPVLAPALIATAQWGTRWVAGVAEALAAAPAATVPWFPGAPGAVVAASGSVLLLLAMVRRESVLAGWRRAVTRARQRPSVPTGSGTAGRPPARSGIAGRPPARAGRRTVAIVLAVALLGALVTIALVDRRGTGSSSRWALTMCDVGQGDGMVIRTSAEHALVVDTGPDPDAMDRCLDALGIEVIDALVITHLHDDHYGGVEGALRGRTVSALYYSTGEDGLPRELTDATAGAGVGAERLTGATRLDLPPVRVDVLWPRGETRLPEENNASAVLQVVVPTAQRPLTLLLTGDLEEDAAAELLAAVPSLRNGGVDILKIAHHGARNGGTGIIDAVSPALALISVGKDNDYGHPHPRILERLDRSGIASARTDELGSFTVGVTDGRIEVHRLR</sequence>
<evidence type="ECO:0000259" key="8">
    <source>
        <dbReference type="SMART" id="SM00849"/>
    </source>
</evidence>
<dbReference type="AlphaFoldDB" id="A0A2L0UI17"/>
<dbReference type="SMART" id="SM00849">
    <property type="entry name" value="Lactamase_B"/>
    <property type="match status" value="1"/>
</dbReference>
<dbReference type="SUPFAM" id="SSF56281">
    <property type="entry name" value="Metallo-hydrolase/oxidoreductase"/>
    <property type="match status" value="1"/>
</dbReference>
<keyword evidence="3 7" id="KW-0812">Transmembrane</keyword>
<feature type="region of interest" description="Disordered" evidence="6">
    <location>
        <begin position="463"/>
        <end position="489"/>
    </location>
</feature>
<accession>A0A2L0UI17</accession>
<dbReference type="InterPro" id="IPR052159">
    <property type="entry name" value="Competence_DNA_uptake"/>
</dbReference>
<evidence type="ECO:0000256" key="3">
    <source>
        <dbReference type="ARBA" id="ARBA00022692"/>
    </source>
</evidence>
<evidence type="ECO:0000313" key="9">
    <source>
        <dbReference type="EMBL" id="AUZ88882.1"/>
    </source>
</evidence>
<proteinExistence type="predicted"/>
<protein>
    <recommendedName>
        <fullName evidence="8">Metallo-beta-lactamase domain-containing protein</fullName>
    </recommendedName>
</protein>
<feature type="domain" description="Metallo-beta-lactamase" evidence="8">
    <location>
        <begin position="535"/>
        <end position="707"/>
    </location>
</feature>
<evidence type="ECO:0000256" key="6">
    <source>
        <dbReference type="SAM" id="MobiDB-lite"/>
    </source>
</evidence>
<comment type="subcellular location">
    <subcellularLocation>
        <location evidence="1">Cell membrane</location>
        <topology evidence="1">Multi-pass membrane protein</topology>
    </subcellularLocation>
</comment>
<dbReference type="RefSeq" id="WP_208740036.1">
    <property type="nucleotide sequence ID" value="NZ_CP024915.1"/>
</dbReference>
<dbReference type="PANTHER" id="PTHR30619">
    <property type="entry name" value="DNA INTERNALIZATION/COMPETENCE PROTEIN COMEC/REC2"/>
    <property type="match status" value="1"/>
</dbReference>
<feature type="transmembrane region" description="Helical" evidence="7">
    <location>
        <begin position="303"/>
        <end position="321"/>
    </location>
</feature>
<feature type="transmembrane region" description="Helical" evidence="7">
    <location>
        <begin position="280"/>
        <end position="297"/>
    </location>
</feature>
<evidence type="ECO:0000256" key="5">
    <source>
        <dbReference type="ARBA" id="ARBA00023136"/>
    </source>
</evidence>
<evidence type="ECO:0000313" key="10">
    <source>
        <dbReference type="Proteomes" id="UP000239187"/>
    </source>
</evidence>
<organism evidence="9 10">
    <name type="scientific">Arthrobacter agilis</name>
    <dbReference type="NCBI Taxonomy" id="37921"/>
    <lineage>
        <taxon>Bacteria</taxon>
        <taxon>Bacillati</taxon>
        <taxon>Actinomycetota</taxon>
        <taxon>Actinomycetes</taxon>
        <taxon>Micrococcales</taxon>
        <taxon>Micrococcaceae</taxon>
        <taxon>Arthrobacter</taxon>
    </lineage>
</organism>
<name>A0A2L0UI17_9MICC</name>
<evidence type="ECO:0000256" key="1">
    <source>
        <dbReference type="ARBA" id="ARBA00004651"/>
    </source>
</evidence>
<feature type="transmembrane region" description="Helical" evidence="7">
    <location>
        <begin position="497"/>
        <end position="515"/>
    </location>
</feature>
<keyword evidence="5 7" id="KW-0472">Membrane</keyword>
<reference evidence="9 10" key="1">
    <citation type="submission" date="2017-11" db="EMBL/GenBank/DDBJ databases">
        <title>Draft genome of Arthrobacter agilis strain UMCV2, a plant growth-promoting rhizobacterium and biocontrol capacity of phytopathogenic fungi.</title>
        <authorList>
            <person name="Martinez-Camara R."/>
            <person name="Santoyo G."/>
            <person name="Moreno-Hagelsieb G."/>
            <person name="Valencia-Cantero E."/>
        </authorList>
    </citation>
    <scope>NUCLEOTIDE SEQUENCE [LARGE SCALE GENOMIC DNA]</scope>
    <source>
        <strain evidence="9 10">UMCV2</strain>
    </source>
</reference>
<dbReference type="InterPro" id="IPR004477">
    <property type="entry name" value="ComEC_N"/>
</dbReference>
<dbReference type="PANTHER" id="PTHR30619:SF1">
    <property type="entry name" value="RECOMBINATION PROTEIN 2"/>
    <property type="match status" value="1"/>
</dbReference>
<feature type="transmembrane region" description="Helical" evidence="7">
    <location>
        <begin position="333"/>
        <end position="354"/>
    </location>
</feature>
<dbReference type="Pfam" id="PF03772">
    <property type="entry name" value="Competence"/>
    <property type="match status" value="1"/>
</dbReference>
<dbReference type="InterPro" id="IPR036866">
    <property type="entry name" value="RibonucZ/Hydroxyglut_hydro"/>
</dbReference>
<evidence type="ECO:0000256" key="2">
    <source>
        <dbReference type="ARBA" id="ARBA00022475"/>
    </source>
</evidence>
<feature type="transmembrane region" description="Helical" evidence="7">
    <location>
        <begin position="204"/>
        <end position="226"/>
    </location>
</feature>
<feature type="compositionally biased region" description="Low complexity" evidence="6">
    <location>
        <begin position="475"/>
        <end position="489"/>
    </location>
</feature>
<gene>
    <name evidence="9" type="ORF">CVO76_15445</name>
</gene>
<feature type="transmembrane region" description="Helical" evidence="7">
    <location>
        <begin position="233"/>
        <end position="251"/>
    </location>
</feature>
<keyword evidence="4 7" id="KW-1133">Transmembrane helix</keyword>
<dbReference type="GO" id="GO:0005886">
    <property type="term" value="C:plasma membrane"/>
    <property type="evidence" value="ECO:0007669"/>
    <property type="project" value="UniProtKB-SubCell"/>
</dbReference>
<feature type="transmembrane region" description="Helical" evidence="7">
    <location>
        <begin position="431"/>
        <end position="447"/>
    </location>
</feature>
<dbReference type="NCBIfam" id="TIGR00360">
    <property type="entry name" value="ComEC_N-term"/>
    <property type="match status" value="1"/>
</dbReference>
<keyword evidence="2" id="KW-1003">Cell membrane</keyword>
<evidence type="ECO:0000256" key="7">
    <source>
        <dbReference type="SAM" id="Phobius"/>
    </source>
</evidence>
<dbReference type="InterPro" id="IPR001279">
    <property type="entry name" value="Metallo-B-lactamas"/>
</dbReference>
<dbReference type="Pfam" id="PF00753">
    <property type="entry name" value="Lactamase_B"/>
    <property type="match status" value="1"/>
</dbReference>